<proteinExistence type="predicted"/>
<reference evidence="2 3" key="1">
    <citation type="submission" date="2020-08" db="EMBL/GenBank/DDBJ databases">
        <title>Genomic Encyclopedia of Type Strains, Phase IV (KMG-IV): sequencing the most valuable type-strain genomes for metagenomic binning, comparative biology and taxonomic classification.</title>
        <authorList>
            <person name="Goeker M."/>
        </authorList>
    </citation>
    <scope>NUCLEOTIDE SEQUENCE [LARGE SCALE GENOMIC DNA]</scope>
    <source>
        <strain evidence="2 3">DSM 26189</strain>
    </source>
</reference>
<dbReference type="Proteomes" id="UP000571950">
    <property type="component" value="Unassembled WGS sequence"/>
</dbReference>
<dbReference type="SUPFAM" id="SSF54909">
    <property type="entry name" value="Dimeric alpha+beta barrel"/>
    <property type="match status" value="1"/>
</dbReference>
<keyword evidence="3" id="KW-1185">Reference proteome</keyword>
<dbReference type="AlphaFoldDB" id="A0A7W6BIQ0"/>
<dbReference type="RefSeq" id="WP_188071341.1">
    <property type="nucleotide sequence ID" value="NZ_BSPS01000039.1"/>
</dbReference>
<evidence type="ECO:0000259" key="1">
    <source>
        <dbReference type="Pfam" id="PF07110"/>
    </source>
</evidence>
<dbReference type="Pfam" id="PF07110">
    <property type="entry name" value="EthD"/>
    <property type="match status" value="1"/>
</dbReference>
<evidence type="ECO:0000313" key="3">
    <source>
        <dbReference type="Proteomes" id="UP000571950"/>
    </source>
</evidence>
<sequence length="123" mass="13936">MIKLVFCLRRLPEMTREEFQRYWREVHAPLVREAAPLLNIRRYVQSHSVDDPRIAPAVDARGCGVPPYDGVAELWWDSVEDIIAAGATREGRAAGRRLLTDEANFIAAKESALFYVSEHEVVG</sequence>
<evidence type="ECO:0000313" key="2">
    <source>
        <dbReference type="EMBL" id="MBB3925791.1"/>
    </source>
</evidence>
<dbReference type="Gene3D" id="3.30.70.100">
    <property type="match status" value="1"/>
</dbReference>
<protein>
    <submittedName>
        <fullName evidence="2">Uncharacterized protein (TIGR02118 family)</fullName>
    </submittedName>
</protein>
<dbReference type="GO" id="GO:0016491">
    <property type="term" value="F:oxidoreductase activity"/>
    <property type="evidence" value="ECO:0007669"/>
    <property type="project" value="InterPro"/>
</dbReference>
<gene>
    <name evidence="2" type="ORF">GGR43_001506</name>
</gene>
<dbReference type="InterPro" id="IPR009799">
    <property type="entry name" value="EthD_dom"/>
</dbReference>
<dbReference type="InterPro" id="IPR011008">
    <property type="entry name" value="Dimeric_a/b-barrel"/>
</dbReference>
<feature type="domain" description="EthD" evidence="1">
    <location>
        <begin position="12"/>
        <end position="107"/>
    </location>
</feature>
<organism evidence="2 3">
    <name type="scientific">Sphingobium jiangsuense</name>
    <dbReference type="NCBI Taxonomy" id="870476"/>
    <lineage>
        <taxon>Bacteria</taxon>
        <taxon>Pseudomonadati</taxon>
        <taxon>Pseudomonadota</taxon>
        <taxon>Alphaproteobacteria</taxon>
        <taxon>Sphingomonadales</taxon>
        <taxon>Sphingomonadaceae</taxon>
        <taxon>Sphingobium</taxon>
    </lineage>
</organism>
<accession>A0A7W6BIQ0</accession>
<comment type="caution">
    <text evidence="2">The sequence shown here is derived from an EMBL/GenBank/DDBJ whole genome shotgun (WGS) entry which is preliminary data.</text>
</comment>
<name>A0A7W6BIQ0_9SPHN</name>
<dbReference type="NCBIfam" id="TIGR02118">
    <property type="entry name" value="EthD family reductase"/>
    <property type="match status" value="1"/>
</dbReference>
<dbReference type="EMBL" id="JACIDT010000004">
    <property type="protein sequence ID" value="MBB3925791.1"/>
    <property type="molecule type" value="Genomic_DNA"/>
</dbReference>